<dbReference type="PANTHER" id="PTHR36844">
    <property type="entry name" value="PROTEASE PRSW"/>
    <property type="match status" value="1"/>
</dbReference>
<dbReference type="PIRSF" id="PIRSF016933">
    <property type="entry name" value="PrsW"/>
    <property type="match status" value="1"/>
</dbReference>
<feature type="transmembrane region" description="Helical" evidence="10">
    <location>
        <begin position="23"/>
        <end position="44"/>
    </location>
</feature>
<name>A0A2M8KIM8_9BACT</name>
<dbReference type="GO" id="GO:0005886">
    <property type="term" value="C:plasma membrane"/>
    <property type="evidence" value="ECO:0007669"/>
    <property type="project" value="UniProtKB-SubCell"/>
</dbReference>
<keyword evidence="5" id="KW-0645">Protease</keyword>
<gene>
    <name evidence="11" type="ORF">COU85_01880</name>
</gene>
<dbReference type="Proteomes" id="UP000231086">
    <property type="component" value="Unassembled WGS sequence"/>
</dbReference>
<evidence type="ECO:0000256" key="9">
    <source>
        <dbReference type="ARBA" id="ARBA00023136"/>
    </source>
</evidence>
<dbReference type="AlphaFoldDB" id="A0A2M8KIM8"/>
<comment type="subcellular location">
    <subcellularLocation>
        <location evidence="1">Cell membrane</location>
        <topology evidence="1">Multi-pass membrane protein</topology>
    </subcellularLocation>
</comment>
<evidence type="ECO:0000313" key="12">
    <source>
        <dbReference type="Proteomes" id="UP000231086"/>
    </source>
</evidence>
<dbReference type="EMBL" id="PFEA01000034">
    <property type="protein sequence ID" value="PJE59768.1"/>
    <property type="molecule type" value="Genomic_DNA"/>
</dbReference>
<evidence type="ECO:0000256" key="7">
    <source>
        <dbReference type="ARBA" id="ARBA00022801"/>
    </source>
</evidence>
<evidence type="ECO:0000256" key="5">
    <source>
        <dbReference type="ARBA" id="ARBA00022670"/>
    </source>
</evidence>
<evidence type="ECO:0000256" key="6">
    <source>
        <dbReference type="ARBA" id="ARBA00022692"/>
    </source>
</evidence>
<feature type="transmembrane region" description="Helical" evidence="10">
    <location>
        <begin position="203"/>
        <end position="223"/>
    </location>
</feature>
<protein>
    <recommendedName>
        <fullName evidence="3">Protease PrsW</fullName>
    </recommendedName>
</protein>
<evidence type="ECO:0000256" key="8">
    <source>
        <dbReference type="ARBA" id="ARBA00022989"/>
    </source>
</evidence>
<keyword evidence="9 10" id="KW-0472">Membrane</keyword>
<dbReference type="GO" id="GO:0006508">
    <property type="term" value="P:proteolysis"/>
    <property type="evidence" value="ECO:0007669"/>
    <property type="project" value="UniProtKB-KW"/>
</dbReference>
<feature type="transmembrane region" description="Helical" evidence="10">
    <location>
        <begin position="56"/>
        <end position="78"/>
    </location>
</feature>
<keyword evidence="4" id="KW-1003">Cell membrane</keyword>
<keyword evidence="8 10" id="KW-1133">Transmembrane helix</keyword>
<evidence type="ECO:0000256" key="10">
    <source>
        <dbReference type="SAM" id="Phobius"/>
    </source>
</evidence>
<evidence type="ECO:0000256" key="1">
    <source>
        <dbReference type="ARBA" id="ARBA00004651"/>
    </source>
</evidence>
<dbReference type="GO" id="GO:0008233">
    <property type="term" value="F:peptidase activity"/>
    <property type="evidence" value="ECO:0007669"/>
    <property type="project" value="UniProtKB-KW"/>
</dbReference>
<comment type="similarity">
    <text evidence="2">Belongs to the protease PrsW family.</text>
</comment>
<accession>A0A2M8KIM8</accession>
<dbReference type="InterPro" id="IPR026898">
    <property type="entry name" value="PrsW"/>
</dbReference>
<feature type="transmembrane region" description="Helical" evidence="10">
    <location>
        <begin position="98"/>
        <end position="116"/>
    </location>
</feature>
<evidence type="ECO:0000256" key="3">
    <source>
        <dbReference type="ARBA" id="ARBA00018997"/>
    </source>
</evidence>
<comment type="caution">
    <text evidence="11">The sequence shown here is derived from an EMBL/GenBank/DDBJ whole genome shotgun (WGS) entry which is preliminary data.</text>
</comment>
<proteinExistence type="inferred from homology"/>
<dbReference type="Pfam" id="PF13367">
    <property type="entry name" value="PrsW-protease"/>
    <property type="match status" value="1"/>
</dbReference>
<sequence>MPEIKKNYKIKLMLAAFFATKNLASSSLLPFLAFLPSLIWLVFYYRRDRHPEPKNLILRIFLWGIFLALPIYLLELFFRFAFQPDLTLAELVSLPLPAPIYLGLIFLAGPLIEEFFKLGIVRFHFLKNPDFDEPADLLVYAAVVGLGFAGVENLIFAWQAVSAANAFLVIATRAVTSTLLHAAAPALGAYFLARAIKKSRPVLMLWGLALATFFHSCYNYLIWQKSQSGGVVFSSFLFALIFGLLLFLTLLVLRYFIKLNRQSSVCQINGGRR</sequence>
<dbReference type="InterPro" id="IPR023596">
    <property type="entry name" value="Peptidase_PrsW_arch/bac"/>
</dbReference>
<feature type="transmembrane region" description="Helical" evidence="10">
    <location>
        <begin position="167"/>
        <end position="191"/>
    </location>
</feature>
<feature type="transmembrane region" description="Helical" evidence="10">
    <location>
        <begin position="229"/>
        <end position="253"/>
    </location>
</feature>
<reference evidence="12" key="1">
    <citation type="submission" date="2017-09" db="EMBL/GenBank/DDBJ databases">
        <title>Depth-based differentiation of microbial function through sediment-hosted aquifers and enrichment of novel symbionts in the deep terrestrial subsurface.</title>
        <authorList>
            <person name="Probst A.J."/>
            <person name="Ladd B."/>
            <person name="Jarett J.K."/>
            <person name="Geller-Mcgrath D.E."/>
            <person name="Sieber C.M.K."/>
            <person name="Emerson J.B."/>
            <person name="Anantharaman K."/>
            <person name="Thomas B.C."/>
            <person name="Malmstrom R."/>
            <person name="Stieglmeier M."/>
            <person name="Klingl A."/>
            <person name="Woyke T."/>
            <person name="Ryan C.M."/>
            <person name="Banfield J.F."/>
        </authorList>
    </citation>
    <scope>NUCLEOTIDE SEQUENCE [LARGE SCALE GENOMIC DNA]</scope>
</reference>
<evidence type="ECO:0000256" key="2">
    <source>
        <dbReference type="ARBA" id="ARBA00009165"/>
    </source>
</evidence>
<keyword evidence="7" id="KW-0378">Hydrolase</keyword>
<evidence type="ECO:0000256" key="4">
    <source>
        <dbReference type="ARBA" id="ARBA00022475"/>
    </source>
</evidence>
<organism evidence="11 12">
    <name type="scientific">Candidatus Portnoybacteria bacterium CG10_big_fil_rev_8_21_14_0_10_44_7</name>
    <dbReference type="NCBI Taxonomy" id="1974816"/>
    <lineage>
        <taxon>Bacteria</taxon>
        <taxon>Candidatus Portnoyibacteriota</taxon>
    </lineage>
</organism>
<dbReference type="PANTHER" id="PTHR36844:SF1">
    <property type="entry name" value="PROTEASE PRSW"/>
    <property type="match status" value="1"/>
</dbReference>
<evidence type="ECO:0000313" key="11">
    <source>
        <dbReference type="EMBL" id="PJE59768.1"/>
    </source>
</evidence>
<keyword evidence="6 10" id="KW-0812">Transmembrane</keyword>
<feature type="transmembrane region" description="Helical" evidence="10">
    <location>
        <begin position="137"/>
        <end position="161"/>
    </location>
</feature>